<evidence type="ECO:0000256" key="1">
    <source>
        <dbReference type="ARBA" id="ARBA00000830"/>
    </source>
</evidence>
<dbReference type="Gene3D" id="1.10.150.240">
    <property type="entry name" value="Putative phosphatase, domain 2"/>
    <property type="match status" value="1"/>
</dbReference>
<dbReference type="NCBIfam" id="TIGR01549">
    <property type="entry name" value="HAD-SF-IA-v1"/>
    <property type="match status" value="1"/>
</dbReference>
<sequence>MRYKAVIFDLDGTLLDTLEDLAFAANRILADNNFPTHPVGAYRTFVGEGLRVLIERILPEGHRETVVVTKMMAAFEEVYAECWHVRSAPYPGIASLLDYLTAKEIRLSILSNKPDQFTRLCVHRMLSGWHFDPVFGQRPGIPKKPDPTAALEIAHILDLSPASILYVGDSGVDMHTARAAMMDVAGVLWGFRDGDELRRAGARYLVARPEDLLPILFPV</sequence>
<dbReference type="SFLD" id="SFLDG01135">
    <property type="entry name" value="C1.5.6:_HAD__Beta-PGM__Phospha"/>
    <property type="match status" value="1"/>
</dbReference>
<dbReference type="PRINTS" id="PR00413">
    <property type="entry name" value="HADHALOGNASE"/>
</dbReference>
<evidence type="ECO:0000313" key="5">
    <source>
        <dbReference type="EMBL" id="QQG66679.1"/>
    </source>
</evidence>
<dbReference type="Proteomes" id="UP000596092">
    <property type="component" value="Chromosome"/>
</dbReference>
<dbReference type="SUPFAM" id="SSF56784">
    <property type="entry name" value="HAD-like"/>
    <property type="match status" value="1"/>
</dbReference>
<dbReference type="SFLD" id="SFLDG01129">
    <property type="entry name" value="C1.5:_HAD__Beta-PGM__Phosphata"/>
    <property type="match status" value="1"/>
</dbReference>
<comment type="pathway">
    <text evidence="2">Organic acid metabolism; glycolate biosynthesis; glycolate from 2-phosphoglycolate: step 1/1.</text>
</comment>
<evidence type="ECO:0000256" key="3">
    <source>
        <dbReference type="ARBA" id="ARBA00006171"/>
    </source>
</evidence>
<dbReference type="RefSeq" id="WP_199262962.1">
    <property type="nucleotide sequence ID" value="NZ_CP054140.1"/>
</dbReference>
<dbReference type="EC" id="3.1.3.18" evidence="4"/>
<dbReference type="GO" id="GO:0006281">
    <property type="term" value="P:DNA repair"/>
    <property type="evidence" value="ECO:0007669"/>
    <property type="project" value="TreeGrafter"/>
</dbReference>
<dbReference type="PANTHER" id="PTHR43434:SF1">
    <property type="entry name" value="PHOSPHOGLYCOLATE PHOSPHATASE"/>
    <property type="match status" value="1"/>
</dbReference>
<comment type="catalytic activity">
    <reaction evidence="1">
        <text>2-phosphoglycolate + H2O = glycolate + phosphate</text>
        <dbReference type="Rhea" id="RHEA:14369"/>
        <dbReference type="ChEBI" id="CHEBI:15377"/>
        <dbReference type="ChEBI" id="CHEBI:29805"/>
        <dbReference type="ChEBI" id="CHEBI:43474"/>
        <dbReference type="ChEBI" id="CHEBI:58033"/>
        <dbReference type="EC" id="3.1.3.18"/>
    </reaction>
</comment>
<accession>A0A7T5VF13</accession>
<evidence type="ECO:0000313" key="6">
    <source>
        <dbReference type="Proteomes" id="UP000596092"/>
    </source>
</evidence>
<comment type="similarity">
    <text evidence="3">Belongs to the HAD-like hydrolase superfamily. CbbY/CbbZ/Gph/YieH family.</text>
</comment>
<dbReference type="PANTHER" id="PTHR43434">
    <property type="entry name" value="PHOSPHOGLYCOLATE PHOSPHATASE"/>
    <property type="match status" value="1"/>
</dbReference>
<dbReference type="GO" id="GO:0005829">
    <property type="term" value="C:cytosol"/>
    <property type="evidence" value="ECO:0007669"/>
    <property type="project" value="TreeGrafter"/>
</dbReference>
<dbReference type="GO" id="GO:0008967">
    <property type="term" value="F:phosphoglycolate phosphatase activity"/>
    <property type="evidence" value="ECO:0007669"/>
    <property type="project" value="UniProtKB-EC"/>
</dbReference>
<evidence type="ECO:0000256" key="4">
    <source>
        <dbReference type="ARBA" id="ARBA00013078"/>
    </source>
</evidence>
<dbReference type="KEGG" id="dog:HP555_12790"/>
<dbReference type="InterPro" id="IPR006439">
    <property type="entry name" value="HAD-SF_hydro_IA"/>
</dbReference>
<dbReference type="SFLD" id="SFLDS00003">
    <property type="entry name" value="Haloacid_Dehalogenase"/>
    <property type="match status" value="1"/>
</dbReference>
<gene>
    <name evidence="5" type="ORF">HP555_12790</name>
</gene>
<dbReference type="InterPro" id="IPR023198">
    <property type="entry name" value="PGP-like_dom2"/>
</dbReference>
<dbReference type="AlphaFoldDB" id="A0A7T5VF13"/>
<keyword evidence="5" id="KW-0378">Hydrolase</keyword>
<dbReference type="Pfam" id="PF13419">
    <property type="entry name" value="HAD_2"/>
    <property type="match status" value="1"/>
</dbReference>
<proteinExistence type="inferred from homology"/>
<dbReference type="Gene3D" id="3.40.50.1000">
    <property type="entry name" value="HAD superfamily/HAD-like"/>
    <property type="match status" value="1"/>
</dbReference>
<dbReference type="InterPro" id="IPR023214">
    <property type="entry name" value="HAD_sf"/>
</dbReference>
<keyword evidence="6" id="KW-1185">Reference proteome</keyword>
<reference evidence="5 6" key="1">
    <citation type="submission" date="2020-05" db="EMBL/GenBank/DDBJ databases">
        <title>Complete genome of Desulfobulbus oligotrophicus.</title>
        <authorList>
            <person name="Podar M."/>
        </authorList>
    </citation>
    <scope>NUCLEOTIDE SEQUENCE [LARGE SCALE GENOMIC DNA]</scope>
    <source>
        <strain evidence="5 6">Prop6</strain>
    </source>
</reference>
<organism evidence="5 6">
    <name type="scientific">Desulfobulbus oligotrophicus</name>
    <dbReference type="NCBI Taxonomy" id="1909699"/>
    <lineage>
        <taxon>Bacteria</taxon>
        <taxon>Pseudomonadati</taxon>
        <taxon>Thermodesulfobacteriota</taxon>
        <taxon>Desulfobulbia</taxon>
        <taxon>Desulfobulbales</taxon>
        <taxon>Desulfobulbaceae</taxon>
        <taxon>Desulfobulbus</taxon>
    </lineage>
</organism>
<evidence type="ECO:0000256" key="2">
    <source>
        <dbReference type="ARBA" id="ARBA00004818"/>
    </source>
</evidence>
<protein>
    <recommendedName>
        <fullName evidence="4">phosphoglycolate phosphatase</fullName>
        <ecNumber evidence="4">3.1.3.18</ecNumber>
    </recommendedName>
</protein>
<dbReference type="InterPro" id="IPR036412">
    <property type="entry name" value="HAD-like_sf"/>
</dbReference>
<dbReference type="EMBL" id="CP054140">
    <property type="protein sequence ID" value="QQG66679.1"/>
    <property type="molecule type" value="Genomic_DNA"/>
</dbReference>
<name>A0A7T5VF13_9BACT</name>
<dbReference type="InterPro" id="IPR041492">
    <property type="entry name" value="HAD_2"/>
</dbReference>
<dbReference type="InterPro" id="IPR050155">
    <property type="entry name" value="HAD-like_hydrolase_sf"/>
</dbReference>